<proteinExistence type="predicted"/>
<keyword evidence="1" id="KW-0732">Signal</keyword>
<keyword evidence="3" id="KW-1185">Reference proteome</keyword>
<evidence type="ECO:0000256" key="1">
    <source>
        <dbReference type="SAM" id="SignalP"/>
    </source>
</evidence>
<evidence type="ECO:0000313" key="2">
    <source>
        <dbReference type="EMBL" id="KAF2765874.1"/>
    </source>
</evidence>
<feature type="signal peptide" evidence="1">
    <location>
        <begin position="1"/>
        <end position="17"/>
    </location>
</feature>
<feature type="chain" id="PRO_5026344479" description="Secreted protein" evidence="1">
    <location>
        <begin position="18"/>
        <end position="79"/>
    </location>
</feature>
<reference evidence="2" key="1">
    <citation type="journal article" date="2020" name="Stud. Mycol.">
        <title>101 Dothideomycetes genomes: a test case for predicting lifestyles and emergence of pathogens.</title>
        <authorList>
            <person name="Haridas S."/>
            <person name="Albert R."/>
            <person name="Binder M."/>
            <person name="Bloem J."/>
            <person name="Labutti K."/>
            <person name="Salamov A."/>
            <person name="Andreopoulos B."/>
            <person name="Baker S."/>
            <person name="Barry K."/>
            <person name="Bills G."/>
            <person name="Bluhm B."/>
            <person name="Cannon C."/>
            <person name="Castanera R."/>
            <person name="Culley D."/>
            <person name="Daum C."/>
            <person name="Ezra D."/>
            <person name="Gonzalez J."/>
            <person name="Henrissat B."/>
            <person name="Kuo A."/>
            <person name="Liang C."/>
            <person name="Lipzen A."/>
            <person name="Lutzoni F."/>
            <person name="Magnuson J."/>
            <person name="Mondo S."/>
            <person name="Nolan M."/>
            <person name="Ohm R."/>
            <person name="Pangilinan J."/>
            <person name="Park H.-J."/>
            <person name="Ramirez L."/>
            <person name="Alfaro M."/>
            <person name="Sun H."/>
            <person name="Tritt A."/>
            <person name="Yoshinaga Y."/>
            <person name="Zwiers L.-H."/>
            <person name="Turgeon B."/>
            <person name="Goodwin S."/>
            <person name="Spatafora J."/>
            <person name="Crous P."/>
            <person name="Grigoriev I."/>
        </authorList>
    </citation>
    <scope>NUCLEOTIDE SEQUENCE</scope>
    <source>
        <strain evidence="2">CBS 116005</strain>
    </source>
</reference>
<dbReference type="Proteomes" id="UP000799436">
    <property type="component" value="Unassembled WGS sequence"/>
</dbReference>
<accession>A0A6G1L0V9</accession>
<dbReference type="AlphaFoldDB" id="A0A6G1L0V9"/>
<gene>
    <name evidence="2" type="ORF">EJ03DRAFT_330629</name>
</gene>
<name>A0A6G1L0V9_9PEZI</name>
<protein>
    <recommendedName>
        <fullName evidence="4">Secreted protein</fullName>
    </recommendedName>
</protein>
<sequence length="79" mass="8623">MLSIRLFAACSCSCSLAWDGGGGGPGGFGGYFARWDAQWRGSKHIREMALLEVFLSHFRHETNRQPTAHLRCPTGGLAL</sequence>
<evidence type="ECO:0000313" key="3">
    <source>
        <dbReference type="Proteomes" id="UP000799436"/>
    </source>
</evidence>
<organism evidence="2 3">
    <name type="scientific">Teratosphaeria nubilosa</name>
    <dbReference type="NCBI Taxonomy" id="161662"/>
    <lineage>
        <taxon>Eukaryota</taxon>
        <taxon>Fungi</taxon>
        <taxon>Dikarya</taxon>
        <taxon>Ascomycota</taxon>
        <taxon>Pezizomycotina</taxon>
        <taxon>Dothideomycetes</taxon>
        <taxon>Dothideomycetidae</taxon>
        <taxon>Mycosphaerellales</taxon>
        <taxon>Teratosphaeriaceae</taxon>
        <taxon>Teratosphaeria</taxon>
    </lineage>
</organism>
<evidence type="ECO:0008006" key="4">
    <source>
        <dbReference type="Google" id="ProtNLM"/>
    </source>
</evidence>
<dbReference type="EMBL" id="ML995882">
    <property type="protein sequence ID" value="KAF2765874.1"/>
    <property type="molecule type" value="Genomic_DNA"/>
</dbReference>